<dbReference type="InterPro" id="IPR053182">
    <property type="entry name" value="YobU-like_regulator"/>
</dbReference>
<dbReference type="InterPro" id="IPR029442">
    <property type="entry name" value="GyrI-like"/>
</dbReference>
<proteinExistence type="predicted"/>
<gene>
    <name evidence="2" type="ORF">ACFPM4_04915</name>
</gene>
<sequence length="151" mass="17700">MKPTIMEKDELILIGFKRKYLVTDDTHTLIPQLWDEYLERQNEINHWIKEVSAGICFDGNEQGFSYFVGGFVTDIEDIPNGMEVLKLPPQKYAIFTFKGGADKIGDHWEYINDVWEKQTDCVRTGVDFEYYDSRFHPDSDESELDIYISIK</sequence>
<dbReference type="EMBL" id="JBHSMC010000003">
    <property type="protein sequence ID" value="MFC5464096.1"/>
    <property type="molecule type" value="Genomic_DNA"/>
</dbReference>
<accession>A0ABW0LFJ4</accession>
<dbReference type="Proteomes" id="UP001596147">
    <property type="component" value="Unassembled WGS sequence"/>
</dbReference>
<evidence type="ECO:0000313" key="3">
    <source>
        <dbReference type="Proteomes" id="UP001596147"/>
    </source>
</evidence>
<dbReference type="Pfam" id="PF06445">
    <property type="entry name" value="GyrI-like"/>
    <property type="match status" value="1"/>
</dbReference>
<dbReference type="InterPro" id="IPR010499">
    <property type="entry name" value="AraC_E-bd"/>
</dbReference>
<dbReference type="Gene3D" id="3.20.80.10">
    <property type="entry name" value="Regulatory factor, effector binding domain"/>
    <property type="match status" value="1"/>
</dbReference>
<dbReference type="RefSeq" id="WP_382348423.1">
    <property type="nucleotide sequence ID" value="NZ_JBHSMC010000003.1"/>
</dbReference>
<dbReference type="SUPFAM" id="SSF55136">
    <property type="entry name" value="Probable bacterial effector-binding domain"/>
    <property type="match status" value="1"/>
</dbReference>
<keyword evidence="3" id="KW-1185">Reference proteome</keyword>
<evidence type="ECO:0000313" key="2">
    <source>
        <dbReference type="EMBL" id="MFC5464096.1"/>
    </source>
</evidence>
<dbReference type="InterPro" id="IPR011256">
    <property type="entry name" value="Reg_factor_effector_dom_sf"/>
</dbReference>
<dbReference type="SMART" id="SM00871">
    <property type="entry name" value="AraC_E_bind"/>
    <property type="match status" value="1"/>
</dbReference>
<feature type="domain" description="AraC effector-binding" evidence="1">
    <location>
        <begin position="1"/>
        <end position="151"/>
    </location>
</feature>
<protein>
    <submittedName>
        <fullName evidence="2">GyrI-like domain-containing protein</fullName>
    </submittedName>
</protein>
<comment type="caution">
    <text evidence="2">The sequence shown here is derived from an EMBL/GenBank/DDBJ whole genome shotgun (WGS) entry which is preliminary data.</text>
</comment>
<evidence type="ECO:0000259" key="1">
    <source>
        <dbReference type="SMART" id="SM00871"/>
    </source>
</evidence>
<reference evidence="3" key="1">
    <citation type="journal article" date="2019" name="Int. J. Syst. Evol. Microbiol.">
        <title>The Global Catalogue of Microorganisms (GCM) 10K type strain sequencing project: providing services to taxonomists for standard genome sequencing and annotation.</title>
        <authorList>
            <consortium name="The Broad Institute Genomics Platform"/>
            <consortium name="The Broad Institute Genome Sequencing Center for Infectious Disease"/>
            <person name="Wu L."/>
            <person name="Ma J."/>
        </authorList>
    </citation>
    <scope>NUCLEOTIDE SEQUENCE [LARGE SCALE GENOMIC DNA]</scope>
    <source>
        <strain evidence="3">CGMCC 1.12237</strain>
    </source>
</reference>
<organism evidence="2 3">
    <name type="scientific">Lederbergia graminis</name>
    <dbReference type="NCBI Taxonomy" id="735518"/>
    <lineage>
        <taxon>Bacteria</taxon>
        <taxon>Bacillati</taxon>
        <taxon>Bacillota</taxon>
        <taxon>Bacilli</taxon>
        <taxon>Bacillales</taxon>
        <taxon>Bacillaceae</taxon>
        <taxon>Lederbergia</taxon>
    </lineage>
</organism>
<name>A0ABW0LFJ4_9BACI</name>
<dbReference type="PANTHER" id="PTHR36444">
    <property type="entry name" value="TRANSCRIPTIONAL REGULATOR PROTEIN YOBU-RELATED"/>
    <property type="match status" value="1"/>
</dbReference>
<dbReference type="PANTHER" id="PTHR36444:SF2">
    <property type="entry name" value="TRANSCRIPTIONAL REGULATOR PROTEIN YOBU-RELATED"/>
    <property type="match status" value="1"/>
</dbReference>